<accession>A0A1I7WCX1</accession>
<dbReference type="Proteomes" id="UP000095283">
    <property type="component" value="Unplaced"/>
</dbReference>
<evidence type="ECO:0000313" key="3">
    <source>
        <dbReference type="WBParaSite" id="Hba_02588"/>
    </source>
</evidence>
<protein>
    <submittedName>
        <fullName evidence="3">MATH domain-containing protein</fullName>
    </submittedName>
</protein>
<sequence length="213" mass="25110">MKLTLSGDCAIDCLDEYTQLEIKVEDFCRIFAHCSFDVMLICRSFKRNRIFPGEYYVAVLRPALKFPQEKDFHCSIVFWHCKFIGREMVDAIERILNSTQPKVCNLKTISDRDHCFHLTKSLSLSFSFIISALSYFYLNSYAVLFSKFAESKRNIESFDFHLRNEIDVDSLLRDLANLEKTGDGKWFLRVFYNPYCLMNWSCFCLFFTKPNSM</sequence>
<feature type="transmembrane region" description="Helical" evidence="1">
    <location>
        <begin position="186"/>
        <end position="207"/>
    </location>
</feature>
<feature type="transmembrane region" description="Helical" evidence="1">
    <location>
        <begin position="121"/>
        <end position="138"/>
    </location>
</feature>
<reference evidence="3" key="1">
    <citation type="submission" date="2016-11" db="UniProtKB">
        <authorList>
            <consortium name="WormBaseParasite"/>
        </authorList>
    </citation>
    <scope>IDENTIFICATION</scope>
</reference>
<dbReference type="AlphaFoldDB" id="A0A1I7WCX1"/>
<keyword evidence="1" id="KW-1133">Transmembrane helix</keyword>
<organism evidence="2 3">
    <name type="scientific">Heterorhabditis bacteriophora</name>
    <name type="common">Entomopathogenic nematode worm</name>
    <dbReference type="NCBI Taxonomy" id="37862"/>
    <lineage>
        <taxon>Eukaryota</taxon>
        <taxon>Metazoa</taxon>
        <taxon>Ecdysozoa</taxon>
        <taxon>Nematoda</taxon>
        <taxon>Chromadorea</taxon>
        <taxon>Rhabditida</taxon>
        <taxon>Rhabditina</taxon>
        <taxon>Rhabditomorpha</taxon>
        <taxon>Strongyloidea</taxon>
        <taxon>Heterorhabditidae</taxon>
        <taxon>Heterorhabditis</taxon>
    </lineage>
</organism>
<keyword evidence="1" id="KW-0812">Transmembrane</keyword>
<evidence type="ECO:0000313" key="2">
    <source>
        <dbReference type="Proteomes" id="UP000095283"/>
    </source>
</evidence>
<keyword evidence="1" id="KW-0472">Membrane</keyword>
<keyword evidence="2" id="KW-1185">Reference proteome</keyword>
<proteinExistence type="predicted"/>
<evidence type="ECO:0000256" key="1">
    <source>
        <dbReference type="SAM" id="Phobius"/>
    </source>
</evidence>
<dbReference type="WBParaSite" id="Hba_02588">
    <property type="protein sequence ID" value="Hba_02588"/>
    <property type="gene ID" value="Hba_02588"/>
</dbReference>
<name>A0A1I7WCX1_HETBA</name>